<feature type="compositionally biased region" description="Basic residues" evidence="4">
    <location>
        <begin position="562"/>
        <end position="572"/>
    </location>
</feature>
<dbReference type="InterPro" id="IPR036770">
    <property type="entry name" value="Ankyrin_rpt-contain_sf"/>
</dbReference>
<dbReference type="PROSITE" id="PS50297">
    <property type="entry name" value="ANK_REP_REGION"/>
    <property type="match status" value="2"/>
</dbReference>
<keyword evidence="1" id="KW-0677">Repeat</keyword>
<evidence type="ECO:0000256" key="3">
    <source>
        <dbReference type="PROSITE-ProRule" id="PRU00023"/>
    </source>
</evidence>
<dbReference type="EMBL" id="GL376562">
    <property type="status" value="NOT_ANNOTATED_CDS"/>
    <property type="molecule type" value="Genomic_DNA"/>
</dbReference>
<organism evidence="5 6">
    <name type="scientific">Globisporangium ultimum (strain ATCC 200006 / CBS 805.95 / DAOM BR144)</name>
    <name type="common">Pythium ultimum</name>
    <dbReference type="NCBI Taxonomy" id="431595"/>
    <lineage>
        <taxon>Eukaryota</taxon>
        <taxon>Sar</taxon>
        <taxon>Stramenopiles</taxon>
        <taxon>Oomycota</taxon>
        <taxon>Peronosporomycetes</taxon>
        <taxon>Pythiales</taxon>
        <taxon>Pythiaceae</taxon>
        <taxon>Globisporangium</taxon>
    </lineage>
</organism>
<dbReference type="Pfam" id="PF12796">
    <property type="entry name" value="Ank_2"/>
    <property type="match status" value="1"/>
</dbReference>
<evidence type="ECO:0000313" key="6">
    <source>
        <dbReference type="Proteomes" id="UP000019132"/>
    </source>
</evidence>
<dbReference type="GO" id="GO:0085020">
    <property type="term" value="P:protein K6-linked ubiquitination"/>
    <property type="evidence" value="ECO:0007669"/>
    <property type="project" value="TreeGrafter"/>
</dbReference>
<protein>
    <recommendedName>
        <fullName evidence="7">Dynein heavy chain ATP-binding dynein motor region domain-containing protein</fullName>
    </recommendedName>
</protein>
<evidence type="ECO:0000256" key="2">
    <source>
        <dbReference type="ARBA" id="ARBA00023043"/>
    </source>
</evidence>
<sequence>MDQDELFDVLQMPSISNEDDRKHVLALIREGHHALRKDYYITLKDLPDAMDRAVYVMERFPLVVDISGQAIRFLKYQRGTTLMVESPRDMTPESLRSHLVGALEHGTLLILNFDTLNTIELEQYFGPESFPRELLKGDPDPDNFMVNDQFKLVVVCRKAPPPPKTALAMCVLHVHLPSEENDNDDNAKQKDGLVAKALGRNSLELVEAAFDNDLEGVKRRLNQNLDLESEDDHGHTALSEAACQGNIEIAKLLLERGADPNKCNDKMRSSLYRASYNGHIETIQLLLESGADPRIHSKQAETAFDVAKTAKIRDMISQWDLARTDTLLEKRRQVIEAKWQERITTHVEREQFALMQIHQEILDLVHKGEVDALEKRFDELADESLATDERPRASADIRDEKGSTLLAIAAQYDHVELVRMLLTKWKVLVESAVQTAASSSSFTQQQLSKKQELLAKMLKTNVNARDCRGWAPVSIAVFHEAKRSLRALLEHGADPKLKNQYNKNAYDFAKDILDAANNVATSKAEIRQVLIDWENEQRRVVDVPATVAEGADTATTASTMPRKQKKTRSRATKVVRKTCEKQRSISR</sequence>
<dbReference type="Proteomes" id="UP000019132">
    <property type="component" value="Unassembled WGS sequence"/>
</dbReference>
<feature type="repeat" description="ANK" evidence="3">
    <location>
        <begin position="233"/>
        <end position="265"/>
    </location>
</feature>
<feature type="region of interest" description="Disordered" evidence="4">
    <location>
        <begin position="552"/>
        <end position="572"/>
    </location>
</feature>
<feature type="repeat" description="ANK" evidence="3">
    <location>
        <begin position="266"/>
        <end position="298"/>
    </location>
</feature>
<dbReference type="PANTHER" id="PTHR24171">
    <property type="entry name" value="ANKYRIN REPEAT DOMAIN-CONTAINING PROTEIN 39-RELATED"/>
    <property type="match status" value="1"/>
</dbReference>
<dbReference type="GO" id="GO:0004842">
    <property type="term" value="F:ubiquitin-protein transferase activity"/>
    <property type="evidence" value="ECO:0007669"/>
    <property type="project" value="TreeGrafter"/>
</dbReference>
<evidence type="ECO:0000256" key="4">
    <source>
        <dbReference type="SAM" id="MobiDB-lite"/>
    </source>
</evidence>
<evidence type="ECO:0000313" key="5">
    <source>
        <dbReference type="EnsemblProtists" id="PYU1_T011325"/>
    </source>
</evidence>
<feature type="repeat" description="ANK" evidence="3">
    <location>
        <begin position="468"/>
        <end position="500"/>
    </location>
</feature>
<keyword evidence="2 3" id="KW-0040">ANK repeat</keyword>
<reference evidence="6" key="1">
    <citation type="journal article" date="2010" name="Genome Biol.">
        <title>Genome sequence of the necrotrophic plant pathogen Pythium ultimum reveals original pathogenicity mechanisms and effector repertoire.</title>
        <authorList>
            <person name="Levesque C.A."/>
            <person name="Brouwer H."/>
            <person name="Cano L."/>
            <person name="Hamilton J.P."/>
            <person name="Holt C."/>
            <person name="Huitema E."/>
            <person name="Raffaele S."/>
            <person name="Robideau G.P."/>
            <person name="Thines M."/>
            <person name="Win J."/>
            <person name="Zerillo M.M."/>
            <person name="Beakes G.W."/>
            <person name="Boore J.L."/>
            <person name="Busam D."/>
            <person name="Dumas B."/>
            <person name="Ferriera S."/>
            <person name="Fuerstenberg S.I."/>
            <person name="Gachon C.M."/>
            <person name="Gaulin E."/>
            <person name="Govers F."/>
            <person name="Grenville-Briggs L."/>
            <person name="Horner N."/>
            <person name="Hostetler J."/>
            <person name="Jiang R.H."/>
            <person name="Johnson J."/>
            <person name="Krajaejun T."/>
            <person name="Lin H."/>
            <person name="Meijer H.J."/>
            <person name="Moore B."/>
            <person name="Morris P."/>
            <person name="Phuntmart V."/>
            <person name="Puiu D."/>
            <person name="Shetty J."/>
            <person name="Stajich J.E."/>
            <person name="Tripathy S."/>
            <person name="Wawra S."/>
            <person name="van West P."/>
            <person name="Whitty B.R."/>
            <person name="Coutinho P.M."/>
            <person name="Henrissat B."/>
            <person name="Martin F."/>
            <person name="Thomas P.D."/>
            <person name="Tyler B.M."/>
            <person name="De Vries R.P."/>
            <person name="Kamoun S."/>
            <person name="Yandell M."/>
            <person name="Tisserat N."/>
            <person name="Buell C.R."/>
        </authorList>
    </citation>
    <scope>NUCLEOTIDE SEQUENCE</scope>
    <source>
        <strain evidence="6">DAOM:BR144</strain>
    </source>
</reference>
<dbReference type="SUPFAM" id="SSF48403">
    <property type="entry name" value="Ankyrin repeat"/>
    <property type="match status" value="1"/>
</dbReference>
<reference evidence="6" key="2">
    <citation type="submission" date="2010-04" db="EMBL/GenBank/DDBJ databases">
        <authorList>
            <person name="Buell R."/>
            <person name="Hamilton J."/>
            <person name="Hostetler J."/>
        </authorList>
    </citation>
    <scope>NUCLEOTIDE SEQUENCE [LARGE SCALE GENOMIC DNA]</scope>
    <source>
        <strain evidence="6">DAOM:BR144</strain>
    </source>
</reference>
<dbReference type="InParanoid" id="K3X276"/>
<dbReference type="VEuPathDB" id="FungiDB:PYU1_G011300"/>
<dbReference type="PROSITE" id="PS50088">
    <property type="entry name" value="ANK_REPEAT"/>
    <property type="match status" value="3"/>
</dbReference>
<dbReference type="SMART" id="SM00248">
    <property type="entry name" value="ANK"/>
    <property type="match status" value="4"/>
</dbReference>
<dbReference type="HOGENOM" id="CLU_465038_0_0_1"/>
<dbReference type="eggNOG" id="KOG0504">
    <property type="taxonomic scope" value="Eukaryota"/>
</dbReference>
<dbReference type="Gene3D" id="1.25.40.20">
    <property type="entry name" value="Ankyrin repeat-containing domain"/>
    <property type="match status" value="2"/>
</dbReference>
<name>K3X276_GLOUD</name>
<reference evidence="5" key="3">
    <citation type="submission" date="2015-02" db="UniProtKB">
        <authorList>
            <consortium name="EnsemblProtists"/>
        </authorList>
    </citation>
    <scope>IDENTIFICATION</scope>
    <source>
        <strain evidence="5">DAOM BR144</strain>
    </source>
</reference>
<accession>K3X276</accession>
<keyword evidence="6" id="KW-1185">Reference proteome</keyword>
<dbReference type="OMA" id="KWQERIT"/>
<evidence type="ECO:0008006" key="7">
    <source>
        <dbReference type="Google" id="ProtNLM"/>
    </source>
</evidence>
<proteinExistence type="predicted"/>
<evidence type="ECO:0000256" key="1">
    <source>
        <dbReference type="ARBA" id="ARBA00022737"/>
    </source>
</evidence>
<dbReference type="PANTHER" id="PTHR24171:SF8">
    <property type="entry name" value="BRCA1-ASSOCIATED RING DOMAIN PROTEIN 1"/>
    <property type="match status" value="1"/>
</dbReference>
<dbReference type="STRING" id="431595.K3X276"/>
<dbReference type="AlphaFoldDB" id="K3X276"/>
<dbReference type="InterPro" id="IPR002110">
    <property type="entry name" value="Ankyrin_rpt"/>
</dbReference>
<dbReference type="EnsemblProtists" id="PYU1_T011325">
    <property type="protein sequence ID" value="PYU1_T011325"/>
    <property type="gene ID" value="PYU1_G011300"/>
</dbReference>